<dbReference type="GO" id="GO:0007214">
    <property type="term" value="P:gamma-aminobutyric acid signaling pathway"/>
    <property type="evidence" value="ECO:0007669"/>
    <property type="project" value="TreeGrafter"/>
</dbReference>
<reference evidence="11" key="1">
    <citation type="submission" date="2023-01" db="EMBL/GenBank/DDBJ databases">
        <title>Genome assembly of the deep-sea coral Lophelia pertusa.</title>
        <authorList>
            <person name="Herrera S."/>
            <person name="Cordes E."/>
        </authorList>
    </citation>
    <scope>NUCLEOTIDE SEQUENCE</scope>
    <source>
        <strain evidence="11">USNM1676648</strain>
        <tissue evidence="11">Polyp</tissue>
    </source>
</reference>
<feature type="transmembrane region" description="Helical" evidence="9">
    <location>
        <begin position="75"/>
        <end position="92"/>
    </location>
</feature>
<organism evidence="11 12">
    <name type="scientific">Desmophyllum pertusum</name>
    <dbReference type="NCBI Taxonomy" id="174260"/>
    <lineage>
        <taxon>Eukaryota</taxon>
        <taxon>Metazoa</taxon>
        <taxon>Cnidaria</taxon>
        <taxon>Anthozoa</taxon>
        <taxon>Hexacorallia</taxon>
        <taxon>Scleractinia</taxon>
        <taxon>Caryophylliina</taxon>
        <taxon>Caryophylliidae</taxon>
        <taxon>Desmophyllum</taxon>
    </lineage>
</organism>
<comment type="caution">
    <text evidence="11">The sequence shown here is derived from an EMBL/GenBank/DDBJ whole genome shotgun (WGS) entry which is preliminary data.</text>
</comment>
<keyword evidence="7" id="KW-0325">Glycoprotein</keyword>
<evidence type="ECO:0000256" key="2">
    <source>
        <dbReference type="ARBA" id="ARBA00022692"/>
    </source>
</evidence>
<gene>
    <name evidence="11" type="primary">GABBR2_1</name>
    <name evidence="11" type="ORF">OS493_002005</name>
</gene>
<evidence type="ECO:0000256" key="1">
    <source>
        <dbReference type="ARBA" id="ARBA00004141"/>
    </source>
</evidence>
<keyword evidence="6 11" id="KW-0675">Receptor</keyword>
<dbReference type="PANTHER" id="PTHR10519">
    <property type="entry name" value="GABA-B RECEPTOR"/>
    <property type="match status" value="1"/>
</dbReference>
<evidence type="ECO:0000256" key="9">
    <source>
        <dbReference type="SAM" id="Phobius"/>
    </source>
</evidence>
<sequence>MNKTKRTVIQDYQLVIVVILLMVVDSSILFTWQILDPIYTTVKTFPRMVDTVADTAVYPYQAFCTSNHETLWTGLLYGYKGFLLLFCTYLAWETRKVHIPALNDSKQIGFAVYNVFIPCVIIIPMLSLLRSHSDAVYILSTMLCIFCTTITQCLIFVPKIVVMKRTGGDTTDYEKGSISTTIPLTAKFLQLLKPKLMTGSQNLQVLDNRLYPATKTSKLDVSRST</sequence>
<keyword evidence="4" id="KW-0297">G-protein coupled receptor</keyword>
<dbReference type="PRINTS" id="PR01177">
    <property type="entry name" value="GABAB1RECPTR"/>
</dbReference>
<dbReference type="GO" id="GO:0038039">
    <property type="term" value="C:G protein-coupled receptor heterodimeric complex"/>
    <property type="evidence" value="ECO:0007669"/>
    <property type="project" value="TreeGrafter"/>
</dbReference>
<feature type="domain" description="G-protein coupled receptors family 3 profile" evidence="10">
    <location>
        <begin position="1"/>
        <end position="163"/>
    </location>
</feature>
<dbReference type="PANTHER" id="PTHR10519:SF74">
    <property type="entry name" value="GAMMA-AMINOBUTYRIC ACID TYPE B RECEPTOR SUBUNIT 2"/>
    <property type="match status" value="1"/>
</dbReference>
<evidence type="ECO:0000313" key="11">
    <source>
        <dbReference type="EMBL" id="KAJ7375258.1"/>
    </source>
</evidence>
<evidence type="ECO:0000256" key="3">
    <source>
        <dbReference type="ARBA" id="ARBA00022989"/>
    </source>
</evidence>
<evidence type="ECO:0000256" key="4">
    <source>
        <dbReference type="ARBA" id="ARBA00023040"/>
    </source>
</evidence>
<feature type="transmembrane region" description="Helical" evidence="9">
    <location>
        <begin position="12"/>
        <end position="35"/>
    </location>
</feature>
<keyword evidence="12" id="KW-1185">Reference proteome</keyword>
<proteinExistence type="predicted"/>
<dbReference type="InterPro" id="IPR002455">
    <property type="entry name" value="GPCR3_GABA-B"/>
</dbReference>
<feature type="transmembrane region" description="Helical" evidence="9">
    <location>
        <begin position="135"/>
        <end position="157"/>
    </location>
</feature>
<dbReference type="Pfam" id="PF00003">
    <property type="entry name" value="7tm_3"/>
    <property type="match status" value="1"/>
</dbReference>
<evidence type="ECO:0000256" key="6">
    <source>
        <dbReference type="ARBA" id="ARBA00023170"/>
    </source>
</evidence>
<protein>
    <submittedName>
        <fullName evidence="11">Gamma-aminobutyric acid type B receptor subunit 2</fullName>
    </submittedName>
</protein>
<feature type="transmembrane region" description="Helical" evidence="9">
    <location>
        <begin position="112"/>
        <end position="129"/>
    </location>
</feature>
<accession>A0A9W9Z4S7</accession>
<dbReference type="AlphaFoldDB" id="A0A9W9Z4S7"/>
<keyword evidence="5 9" id="KW-0472">Membrane</keyword>
<dbReference type="Proteomes" id="UP001163046">
    <property type="component" value="Unassembled WGS sequence"/>
</dbReference>
<keyword evidence="3 9" id="KW-1133">Transmembrane helix</keyword>
<keyword evidence="2 9" id="KW-0812">Transmembrane</keyword>
<dbReference type="OrthoDB" id="5988158at2759"/>
<comment type="subcellular location">
    <subcellularLocation>
        <location evidence="1">Membrane</location>
        <topology evidence="1">Multi-pass membrane protein</topology>
    </subcellularLocation>
</comment>
<evidence type="ECO:0000256" key="8">
    <source>
        <dbReference type="ARBA" id="ARBA00023224"/>
    </source>
</evidence>
<keyword evidence="8" id="KW-0807">Transducer</keyword>
<dbReference type="EMBL" id="MU826826">
    <property type="protein sequence ID" value="KAJ7375258.1"/>
    <property type="molecule type" value="Genomic_DNA"/>
</dbReference>
<dbReference type="InterPro" id="IPR017978">
    <property type="entry name" value="GPCR_3_C"/>
</dbReference>
<name>A0A9W9Z4S7_9CNID</name>
<evidence type="ECO:0000256" key="7">
    <source>
        <dbReference type="ARBA" id="ARBA00023180"/>
    </source>
</evidence>
<dbReference type="PROSITE" id="PS50259">
    <property type="entry name" value="G_PROTEIN_RECEP_F3_4"/>
    <property type="match status" value="1"/>
</dbReference>
<evidence type="ECO:0000313" key="12">
    <source>
        <dbReference type="Proteomes" id="UP001163046"/>
    </source>
</evidence>
<dbReference type="PRINTS" id="PR01176">
    <property type="entry name" value="GABABRECEPTR"/>
</dbReference>
<dbReference type="GO" id="GO:0004965">
    <property type="term" value="F:G protein-coupled GABA receptor activity"/>
    <property type="evidence" value="ECO:0007669"/>
    <property type="project" value="InterPro"/>
</dbReference>
<evidence type="ECO:0000256" key="5">
    <source>
        <dbReference type="ARBA" id="ARBA00023136"/>
    </source>
</evidence>
<evidence type="ECO:0000259" key="10">
    <source>
        <dbReference type="PROSITE" id="PS50259"/>
    </source>
</evidence>